<dbReference type="Gene3D" id="3.40.50.300">
    <property type="entry name" value="P-loop containing nucleotide triphosphate hydrolases"/>
    <property type="match status" value="2"/>
</dbReference>
<dbReference type="PANTHER" id="PTHR42714">
    <property type="entry name" value="TRNA MODIFICATION GTPASE GTPBP3"/>
    <property type="match status" value="1"/>
</dbReference>
<organism evidence="3 4">
    <name type="scientific">Caenorhabditis japonica</name>
    <dbReference type="NCBI Taxonomy" id="281687"/>
    <lineage>
        <taxon>Eukaryota</taxon>
        <taxon>Metazoa</taxon>
        <taxon>Ecdysozoa</taxon>
        <taxon>Nematoda</taxon>
        <taxon>Chromadorea</taxon>
        <taxon>Rhabditida</taxon>
        <taxon>Rhabditina</taxon>
        <taxon>Rhabditomorpha</taxon>
        <taxon>Rhabditoidea</taxon>
        <taxon>Rhabditidae</taxon>
        <taxon>Peloderinae</taxon>
        <taxon>Caenorhabditis</taxon>
    </lineage>
</organism>
<dbReference type="GO" id="GO:0030488">
    <property type="term" value="P:tRNA methylation"/>
    <property type="evidence" value="ECO:0007669"/>
    <property type="project" value="TreeGrafter"/>
</dbReference>
<protein>
    <submittedName>
        <fullName evidence="3">Major sperm protein</fullName>
    </submittedName>
</protein>
<dbReference type="InterPro" id="IPR000535">
    <property type="entry name" value="MSP_dom"/>
</dbReference>
<dbReference type="SUPFAM" id="SSF116878">
    <property type="entry name" value="TrmE connector domain"/>
    <property type="match status" value="1"/>
</dbReference>
<dbReference type="InterPro" id="IPR013783">
    <property type="entry name" value="Ig-like_fold"/>
</dbReference>
<dbReference type="GO" id="GO:0002098">
    <property type="term" value="P:tRNA wobble uridine modification"/>
    <property type="evidence" value="ECO:0007669"/>
    <property type="project" value="TreeGrafter"/>
</dbReference>
<evidence type="ECO:0000259" key="2">
    <source>
        <dbReference type="PROSITE" id="PS50202"/>
    </source>
</evidence>
<dbReference type="AlphaFoldDB" id="A0A8R1HPU6"/>
<dbReference type="SUPFAM" id="SSF52540">
    <property type="entry name" value="P-loop containing nucleoside triphosphate hydrolases"/>
    <property type="match status" value="1"/>
</dbReference>
<dbReference type="PANTHER" id="PTHR42714:SF2">
    <property type="entry name" value="TRNA MODIFICATION GTPASE GTPBP3, MITOCHONDRIAL"/>
    <property type="match status" value="1"/>
</dbReference>
<dbReference type="InterPro" id="IPR027368">
    <property type="entry name" value="MnmE_dom2"/>
</dbReference>
<name>A0A8R1HPU6_CAEJA</name>
<dbReference type="PROSITE" id="PS50202">
    <property type="entry name" value="MSP"/>
    <property type="match status" value="1"/>
</dbReference>
<sequence length="416" mass="45223">MSLSQVQGLDRLIRSSTEKERRAAFGQMRGGVRAVEIRKHLTNILAKLFVIIDFGEHVELQLEEAQHDISEVLVEIHRMTRAWEGAEKAEKGLDVVLYGRPNCGKSSILNRLAHDDVAIVSPIAGTTRDSLVMFTYGRIGACQSIGNAASDRVQRAYDDKHTCHIKVINSSARRIGYGIKTTNIKRLGVDPPRGVLDPKEAVSPSSGPTLRMEPPSSSVASGSSETTSIQIGGVKFRLTDTAGIRVHHQNVDEIEAEGMRRARKRLTAADIIIVVVDPATATENFMEILDDVKAAKSPDSTVLLVKNKSDLLLPYPIIPADLATVSTSATSADGIDGLRETLARLADEICPETAYLLDGALLRKCGFELECALAVRDAAIVCRHVEKAVELIGELTQGVVPEQVLDEIFGRFCIGK</sequence>
<evidence type="ECO:0000256" key="1">
    <source>
        <dbReference type="SAM" id="MobiDB-lite"/>
    </source>
</evidence>
<accession>A0A8R1HPU6</accession>
<feature type="compositionally biased region" description="Low complexity" evidence="1">
    <location>
        <begin position="213"/>
        <end position="226"/>
    </location>
</feature>
<dbReference type="Gene3D" id="2.60.40.10">
    <property type="entry name" value="Immunoglobulins"/>
    <property type="match status" value="1"/>
</dbReference>
<dbReference type="InterPro" id="IPR006073">
    <property type="entry name" value="GTP-bd"/>
</dbReference>
<dbReference type="GO" id="GO:0005525">
    <property type="term" value="F:GTP binding"/>
    <property type="evidence" value="ECO:0007669"/>
    <property type="project" value="InterPro"/>
</dbReference>
<dbReference type="Gene3D" id="1.20.120.430">
    <property type="entry name" value="tRNA modification GTPase MnmE domain 2"/>
    <property type="match status" value="1"/>
</dbReference>
<dbReference type="InterPro" id="IPR031168">
    <property type="entry name" value="G_TrmE"/>
</dbReference>
<dbReference type="Pfam" id="PF12631">
    <property type="entry name" value="MnmE_helical"/>
    <property type="match status" value="1"/>
</dbReference>
<feature type="region of interest" description="Disordered" evidence="1">
    <location>
        <begin position="190"/>
        <end position="226"/>
    </location>
</feature>
<keyword evidence="4" id="KW-1185">Reference proteome</keyword>
<dbReference type="InterPro" id="IPR027417">
    <property type="entry name" value="P-loop_NTPase"/>
</dbReference>
<proteinExistence type="predicted"/>
<dbReference type="Proteomes" id="UP000005237">
    <property type="component" value="Unassembled WGS sequence"/>
</dbReference>
<dbReference type="CDD" id="cd04164">
    <property type="entry name" value="trmE"/>
    <property type="match status" value="1"/>
</dbReference>
<feature type="domain" description="MSP" evidence="2">
    <location>
        <begin position="117"/>
        <end position="269"/>
    </location>
</feature>
<dbReference type="SUPFAM" id="SSF49354">
    <property type="entry name" value="PapD-like"/>
    <property type="match status" value="1"/>
</dbReference>
<evidence type="ECO:0000313" key="4">
    <source>
        <dbReference type="Proteomes" id="UP000005237"/>
    </source>
</evidence>
<dbReference type="GO" id="GO:0005739">
    <property type="term" value="C:mitochondrion"/>
    <property type="evidence" value="ECO:0007669"/>
    <property type="project" value="TreeGrafter"/>
</dbReference>
<dbReference type="InterPro" id="IPR025867">
    <property type="entry name" value="MnmE_helical"/>
</dbReference>
<dbReference type="Pfam" id="PF01926">
    <property type="entry name" value="MMR_HSR1"/>
    <property type="match status" value="2"/>
</dbReference>
<reference evidence="4" key="1">
    <citation type="submission" date="2010-08" db="EMBL/GenBank/DDBJ databases">
        <authorList>
            <consortium name="Caenorhabditis japonica Sequencing Consortium"/>
            <person name="Wilson R.K."/>
        </authorList>
    </citation>
    <scope>NUCLEOTIDE SEQUENCE [LARGE SCALE GENOMIC DNA]</scope>
    <source>
        <strain evidence="4">DF5081</strain>
    </source>
</reference>
<dbReference type="InterPro" id="IPR008962">
    <property type="entry name" value="PapD-like_sf"/>
</dbReference>
<reference evidence="3" key="2">
    <citation type="submission" date="2022-06" db="UniProtKB">
        <authorList>
            <consortium name="EnsemblMetazoa"/>
        </authorList>
    </citation>
    <scope>IDENTIFICATION</scope>
    <source>
        <strain evidence="3">DF5081</strain>
    </source>
</reference>
<dbReference type="EnsemblMetazoa" id="CJA08262.1">
    <property type="protein sequence ID" value="CJA08262.1"/>
    <property type="gene ID" value="WBGene00127466"/>
</dbReference>
<evidence type="ECO:0000313" key="3">
    <source>
        <dbReference type="EnsemblMetazoa" id="CJA08262.1"/>
    </source>
</evidence>